<evidence type="ECO:0000256" key="5">
    <source>
        <dbReference type="ARBA" id="ARBA00022723"/>
    </source>
</evidence>
<keyword evidence="5" id="KW-0479">Metal-binding</keyword>
<dbReference type="SMR" id="A0A314KI07"/>
<dbReference type="PROSITE" id="PS50089">
    <property type="entry name" value="ZF_RING_2"/>
    <property type="match status" value="1"/>
</dbReference>
<keyword evidence="4" id="KW-0812">Transmembrane</keyword>
<proteinExistence type="inferred from homology"/>
<evidence type="ECO:0000256" key="12">
    <source>
        <dbReference type="PROSITE-ProRule" id="PRU00175"/>
    </source>
</evidence>
<dbReference type="SUPFAM" id="SSF57850">
    <property type="entry name" value="RING/U-box"/>
    <property type="match status" value="1"/>
</dbReference>
<evidence type="ECO:0000313" key="15">
    <source>
        <dbReference type="Proteomes" id="UP000187609"/>
    </source>
</evidence>
<evidence type="ECO:0000256" key="10">
    <source>
        <dbReference type="ARBA" id="ARBA00023136"/>
    </source>
</evidence>
<evidence type="ECO:0000256" key="2">
    <source>
        <dbReference type="ARBA" id="ARBA00004906"/>
    </source>
</evidence>
<dbReference type="Gramene" id="OIT28514">
    <property type="protein sequence ID" value="OIT28514"/>
    <property type="gene ID" value="A4A49_20151"/>
</dbReference>
<comment type="caution">
    <text evidence="14">The sequence shown here is derived from an EMBL/GenBank/DDBJ whole genome shotgun (WGS) entry which is preliminary data.</text>
</comment>
<feature type="domain" description="RING-type" evidence="13">
    <location>
        <begin position="51"/>
        <end position="93"/>
    </location>
</feature>
<dbReference type="GO" id="GO:0016567">
    <property type="term" value="P:protein ubiquitination"/>
    <property type="evidence" value="ECO:0007669"/>
    <property type="project" value="UniProtKB-UniPathway"/>
</dbReference>
<dbReference type="EMBL" id="MJEQ01002040">
    <property type="protein sequence ID" value="OIT28514.1"/>
    <property type="molecule type" value="Genomic_DNA"/>
</dbReference>
<evidence type="ECO:0000256" key="6">
    <source>
        <dbReference type="ARBA" id="ARBA00022771"/>
    </source>
</evidence>
<dbReference type="STRING" id="49451.A0A314KI07"/>
<dbReference type="PANTHER" id="PTHR45768:SF61">
    <property type="entry name" value="RING-H2 FINGER PROTEIN ATL18"/>
    <property type="match status" value="1"/>
</dbReference>
<dbReference type="OrthoDB" id="8062037at2759"/>
<evidence type="ECO:0000256" key="9">
    <source>
        <dbReference type="ARBA" id="ARBA00022989"/>
    </source>
</evidence>
<dbReference type="Gene3D" id="3.30.40.10">
    <property type="entry name" value="Zinc/RING finger domain, C3HC4 (zinc finger)"/>
    <property type="match status" value="1"/>
</dbReference>
<evidence type="ECO:0000256" key="8">
    <source>
        <dbReference type="ARBA" id="ARBA00022833"/>
    </source>
</evidence>
<dbReference type="GO" id="GO:0016020">
    <property type="term" value="C:membrane"/>
    <property type="evidence" value="ECO:0007669"/>
    <property type="project" value="UniProtKB-SubCell"/>
</dbReference>
<keyword evidence="15" id="KW-1185">Reference proteome</keyword>
<dbReference type="UniPathway" id="UPA00143"/>
<dbReference type="CDD" id="cd16461">
    <property type="entry name" value="RING-H2_EL5-like"/>
    <property type="match status" value="1"/>
</dbReference>
<dbReference type="KEGG" id="nau:109212546"/>
<evidence type="ECO:0000256" key="4">
    <source>
        <dbReference type="ARBA" id="ARBA00022692"/>
    </source>
</evidence>
<dbReference type="PANTHER" id="PTHR45768">
    <property type="entry name" value="E3 UBIQUITIN-PROTEIN LIGASE RNF13-LIKE"/>
    <property type="match status" value="1"/>
</dbReference>
<keyword evidence="10" id="KW-0472">Membrane</keyword>
<reference evidence="14" key="1">
    <citation type="submission" date="2016-11" db="EMBL/GenBank/DDBJ databases">
        <title>The genome of Nicotiana attenuata.</title>
        <authorList>
            <person name="Xu S."/>
            <person name="Brockmoeller T."/>
            <person name="Gaquerel E."/>
            <person name="Navarro A."/>
            <person name="Kuhl H."/>
            <person name="Gase K."/>
            <person name="Ling Z."/>
            <person name="Zhou W."/>
            <person name="Kreitzer C."/>
            <person name="Stanke M."/>
            <person name="Tang H."/>
            <person name="Lyons E."/>
            <person name="Pandey P."/>
            <person name="Pandey S.P."/>
            <person name="Timmermann B."/>
            <person name="Baldwin I.T."/>
        </authorList>
    </citation>
    <scope>NUCLEOTIDE SEQUENCE [LARGE SCALE GENOMIC DNA]</scope>
    <source>
        <strain evidence="14">UT</strain>
    </source>
</reference>
<keyword evidence="7" id="KW-0833">Ubl conjugation pathway</keyword>
<accession>A0A314KI07</accession>
<keyword evidence="8" id="KW-0862">Zinc</keyword>
<evidence type="ECO:0000259" key="13">
    <source>
        <dbReference type="PROSITE" id="PS50089"/>
    </source>
</evidence>
<gene>
    <name evidence="14" type="primary">ATL61</name>
    <name evidence="14" type="ORF">A4A49_20151</name>
</gene>
<organism evidence="14 15">
    <name type="scientific">Nicotiana attenuata</name>
    <name type="common">Coyote tobacco</name>
    <dbReference type="NCBI Taxonomy" id="49451"/>
    <lineage>
        <taxon>Eukaryota</taxon>
        <taxon>Viridiplantae</taxon>
        <taxon>Streptophyta</taxon>
        <taxon>Embryophyta</taxon>
        <taxon>Tracheophyta</taxon>
        <taxon>Spermatophyta</taxon>
        <taxon>Magnoliopsida</taxon>
        <taxon>eudicotyledons</taxon>
        <taxon>Gunneridae</taxon>
        <taxon>Pentapetalae</taxon>
        <taxon>asterids</taxon>
        <taxon>lamiids</taxon>
        <taxon>Solanales</taxon>
        <taxon>Solanaceae</taxon>
        <taxon>Nicotianoideae</taxon>
        <taxon>Nicotianeae</taxon>
        <taxon>Nicotiana</taxon>
    </lineage>
</organism>
<comment type="subcellular location">
    <subcellularLocation>
        <location evidence="1">Membrane</location>
        <topology evidence="1">Single-pass membrane protein</topology>
    </subcellularLocation>
</comment>
<dbReference type="Pfam" id="PF13639">
    <property type="entry name" value="zf-RING_2"/>
    <property type="match status" value="1"/>
</dbReference>
<evidence type="ECO:0000256" key="11">
    <source>
        <dbReference type="ARBA" id="ARBA00024209"/>
    </source>
</evidence>
<dbReference type="GO" id="GO:0008270">
    <property type="term" value="F:zinc ion binding"/>
    <property type="evidence" value="ECO:0007669"/>
    <property type="project" value="UniProtKB-KW"/>
</dbReference>
<dbReference type="AlphaFoldDB" id="A0A314KI07"/>
<comment type="pathway">
    <text evidence="2">Protein modification; protein ubiquitination.</text>
</comment>
<evidence type="ECO:0000256" key="1">
    <source>
        <dbReference type="ARBA" id="ARBA00004167"/>
    </source>
</evidence>
<keyword evidence="9" id="KW-1133">Transmembrane helix</keyword>
<dbReference type="GeneID" id="109212546"/>
<evidence type="ECO:0000256" key="3">
    <source>
        <dbReference type="ARBA" id="ARBA00022679"/>
    </source>
</evidence>
<sequence length="144" mass="16390">MDFRFEPLATVTAAATTLFLICTIKFRWFRPDNHLPPPFSVEANYDGGSSCAVCLNDVSGGDMCRKLPKCDHVFHLECVDAWLQSNWTCPLCRRQITDDTPKQQRENTIFSLLFSRCEDFLAKINAHAEQLMTVLFDSGVFVHP</sequence>
<dbReference type="Proteomes" id="UP000187609">
    <property type="component" value="Unassembled WGS sequence"/>
</dbReference>
<evidence type="ECO:0000256" key="7">
    <source>
        <dbReference type="ARBA" id="ARBA00022786"/>
    </source>
</evidence>
<keyword evidence="3" id="KW-0808">Transferase</keyword>
<dbReference type="SMART" id="SM00184">
    <property type="entry name" value="RING"/>
    <property type="match status" value="1"/>
</dbReference>
<evidence type="ECO:0000313" key="14">
    <source>
        <dbReference type="EMBL" id="OIT28514.1"/>
    </source>
</evidence>
<protein>
    <submittedName>
        <fullName evidence="14">Ring-h2 finger protein atl61</fullName>
    </submittedName>
</protein>
<dbReference type="InterPro" id="IPR001841">
    <property type="entry name" value="Znf_RING"/>
</dbReference>
<name>A0A314KI07_NICAT</name>
<keyword evidence="6 12" id="KW-0863">Zinc-finger</keyword>
<comment type="similarity">
    <text evidence="11">Belongs to the RING-type zinc finger family. ATL subfamily.</text>
</comment>
<dbReference type="GO" id="GO:0016740">
    <property type="term" value="F:transferase activity"/>
    <property type="evidence" value="ECO:0007669"/>
    <property type="project" value="UniProtKB-KW"/>
</dbReference>
<dbReference type="InterPro" id="IPR013083">
    <property type="entry name" value="Znf_RING/FYVE/PHD"/>
</dbReference>